<name>A0ABW2GA74_9ACTN</name>
<dbReference type="InterPro" id="IPR026869">
    <property type="entry name" value="EgtC-like"/>
</dbReference>
<gene>
    <name evidence="2 5" type="primary">egtC</name>
    <name evidence="5" type="ORF">ACFQLX_04560</name>
</gene>
<feature type="region of interest" description="Disordered" evidence="3">
    <location>
        <begin position="244"/>
        <end position="274"/>
    </location>
</feature>
<dbReference type="RefSeq" id="WP_386412171.1">
    <property type="nucleotide sequence ID" value="NZ_JBHSZO010000005.1"/>
</dbReference>
<proteinExistence type="inferred from homology"/>
<protein>
    <recommendedName>
        <fullName evidence="2">Gamma-glutamyl-hercynylcysteine sulfoxide hydrolase</fullName>
        <ecNumber evidence="2">3.5.1.118</ecNumber>
    </recommendedName>
    <alternativeName>
        <fullName evidence="2">Gamma-glutamyl hercynylcysteine S-oxide hydrolase</fullName>
    </alternativeName>
</protein>
<feature type="compositionally biased region" description="Basic and acidic residues" evidence="3">
    <location>
        <begin position="264"/>
        <end position="274"/>
    </location>
</feature>
<evidence type="ECO:0000259" key="4">
    <source>
        <dbReference type="PROSITE" id="PS51278"/>
    </source>
</evidence>
<feature type="compositionally biased region" description="Pro residues" evidence="3">
    <location>
        <begin position="250"/>
        <end position="263"/>
    </location>
</feature>
<dbReference type="InterPro" id="IPR052373">
    <property type="entry name" value="Gamma-glu_amide_hydrolase"/>
</dbReference>
<sequence>MCRHLVWLGEQPRTLAELVTVPPHGLYEQSWAPRRQRYGTVNADGFGLGWYPPAGPPARYRRAVPVWADPNLPDLARALRSTAVLAAVRDATPGTSQDETAAAPFAAGDWLFSHNGAVPDWESLPADTGWPLDAAALLRLEARCDSALLWAVLAARLAAGEEPGEALAAVVRQTAAVRPTARLNLLATDGRRIAATRWGDTLWYRTGDGEVLVASEPDDTPGPWHEVPDRSVLLATARTVAITPLDPLDPLSPPAPTQPTTPDPDPHLDLERTP</sequence>
<reference evidence="6" key="1">
    <citation type="journal article" date="2019" name="Int. J. Syst. Evol. Microbiol.">
        <title>The Global Catalogue of Microorganisms (GCM) 10K type strain sequencing project: providing services to taxonomists for standard genome sequencing and annotation.</title>
        <authorList>
            <consortium name="The Broad Institute Genomics Platform"/>
            <consortium name="The Broad Institute Genome Sequencing Center for Infectious Disease"/>
            <person name="Wu L."/>
            <person name="Ma J."/>
        </authorList>
    </citation>
    <scope>NUCLEOTIDE SEQUENCE [LARGE SCALE GENOMIC DNA]</scope>
    <source>
        <strain evidence="6">CGMCC 1.13681</strain>
    </source>
</reference>
<dbReference type="HAMAP" id="MF_02036">
    <property type="entry name" value="EgtC"/>
    <property type="match status" value="1"/>
</dbReference>
<dbReference type="InterPro" id="IPR032889">
    <property type="entry name" value="EgtC_Actinobacteria"/>
</dbReference>
<keyword evidence="6" id="KW-1185">Reference proteome</keyword>
<dbReference type="PANTHER" id="PTHR43187">
    <property type="entry name" value="GLUTAMINE AMIDOTRANSFERASE DUG3-RELATED"/>
    <property type="match status" value="1"/>
</dbReference>
<dbReference type="PROSITE" id="PS51278">
    <property type="entry name" value="GATASE_TYPE_2"/>
    <property type="match status" value="1"/>
</dbReference>
<dbReference type="EMBL" id="JBHSZO010000005">
    <property type="protein sequence ID" value="MFC7217447.1"/>
    <property type="molecule type" value="Genomic_DNA"/>
</dbReference>
<accession>A0ABW2GA74</accession>
<dbReference type="Proteomes" id="UP001596413">
    <property type="component" value="Unassembled WGS sequence"/>
</dbReference>
<dbReference type="CDD" id="cd01908">
    <property type="entry name" value="YafJ"/>
    <property type="match status" value="1"/>
</dbReference>
<evidence type="ECO:0000256" key="3">
    <source>
        <dbReference type="SAM" id="MobiDB-lite"/>
    </source>
</evidence>
<dbReference type="InterPro" id="IPR017932">
    <property type="entry name" value="GATase_2_dom"/>
</dbReference>
<dbReference type="Pfam" id="PF13230">
    <property type="entry name" value="GATase_4"/>
    <property type="match status" value="1"/>
</dbReference>
<keyword evidence="1 2" id="KW-0315">Glutamine amidotransferase</keyword>
<evidence type="ECO:0000256" key="1">
    <source>
        <dbReference type="ARBA" id="ARBA00022962"/>
    </source>
</evidence>
<dbReference type="Gene3D" id="3.60.20.10">
    <property type="entry name" value="Glutamine Phosphoribosylpyrophosphate, subunit 1, domain 1"/>
    <property type="match status" value="1"/>
</dbReference>
<comment type="function">
    <text evidence="2">Catalyzes the hydrolysis of the gamma-glutamyl amide bond of hercynyl-gamma-L-glutamyl-L-cysteine sulfoxide to produce hercynylcysteine sulfoxide, a step in the biosynthesis pathway of ergothioneine.</text>
</comment>
<evidence type="ECO:0000313" key="6">
    <source>
        <dbReference type="Proteomes" id="UP001596413"/>
    </source>
</evidence>
<dbReference type="NCBIfam" id="TIGR03442">
    <property type="entry name" value="ergothioneine biosynthesis protein EgtC"/>
    <property type="match status" value="1"/>
</dbReference>
<comment type="pathway">
    <text evidence="2">Amino-acid biosynthesis; ergothioneine biosynthesis.</text>
</comment>
<evidence type="ECO:0000256" key="2">
    <source>
        <dbReference type="HAMAP-Rule" id="MF_02036"/>
    </source>
</evidence>
<keyword evidence="2" id="KW-0378">Hydrolase</keyword>
<dbReference type="SUPFAM" id="SSF56235">
    <property type="entry name" value="N-terminal nucleophile aminohydrolases (Ntn hydrolases)"/>
    <property type="match status" value="1"/>
</dbReference>
<organism evidence="5 6">
    <name type="scientific">Streptomyces polyrhachis</name>
    <dbReference type="NCBI Taxonomy" id="1282885"/>
    <lineage>
        <taxon>Bacteria</taxon>
        <taxon>Bacillati</taxon>
        <taxon>Actinomycetota</taxon>
        <taxon>Actinomycetes</taxon>
        <taxon>Kitasatosporales</taxon>
        <taxon>Streptomycetaceae</taxon>
        <taxon>Streptomyces</taxon>
    </lineage>
</organism>
<evidence type="ECO:0000313" key="5">
    <source>
        <dbReference type="EMBL" id="MFC7217447.1"/>
    </source>
</evidence>
<comment type="catalytic activity">
    <reaction evidence="2">
        <text>gamma-L-glutamyl-hercynylcysteine S-oxide + H2O = S-(hercyn-2-yl)-L-cysteine S-oxide + L-glutamate</text>
        <dbReference type="Rhea" id="RHEA:42684"/>
        <dbReference type="ChEBI" id="CHEBI:15377"/>
        <dbReference type="ChEBI" id="CHEBI:29985"/>
        <dbReference type="ChEBI" id="CHEBI:82703"/>
        <dbReference type="ChEBI" id="CHEBI:82706"/>
        <dbReference type="EC" id="3.5.1.118"/>
    </reaction>
</comment>
<dbReference type="InterPro" id="IPR029055">
    <property type="entry name" value="Ntn_hydrolases_N"/>
</dbReference>
<feature type="domain" description="Glutamine amidotransferase type-2" evidence="4">
    <location>
        <begin position="2"/>
        <end position="245"/>
    </location>
</feature>
<dbReference type="PANTHER" id="PTHR43187:SF2">
    <property type="entry name" value="GAMMA-GLUTAMYL-HERCYNYLCYSTEINE SULFOXIDE HYDROLASE"/>
    <property type="match status" value="1"/>
</dbReference>
<dbReference type="InterPro" id="IPR017808">
    <property type="entry name" value="EgtC"/>
</dbReference>
<dbReference type="EC" id="3.5.1.118" evidence="2"/>
<comment type="caution">
    <text evidence="5">The sequence shown here is derived from an EMBL/GenBank/DDBJ whole genome shotgun (WGS) entry which is preliminary data.</text>
</comment>